<feature type="compositionally biased region" description="Polar residues" evidence="1">
    <location>
        <begin position="342"/>
        <end position="356"/>
    </location>
</feature>
<dbReference type="AlphaFoldDB" id="A0AAD2HME6"/>
<feature type="region of interest" description="Disordered" evidence="1">
    <location>
        <begin position="313"/>
        <end position="356"/>
    </location>
</feature>
<evidence type="ECO:0000313" key="5">
    <source>
        <dbReference type="Proteomes" id="UP001295794"/>
    </source>
</evidence>
<evidence type="ECO:0000256" key="2">
    <source>
        <dbReference type="SAM" id="Phobius"/>
    </source>
</evidence>
<keyword evidence="3" id="KW-0732">Signal</keyword>
<dbReference type="Proteomes" id="UP001295794">
    <property type="component" value="Unassembled WGS sequence"/>
</dbReference>
<keyword evidence="5" id="KW-1185">Reference proteome</keyword>
<feature type="transmembrane region" description="Helical" evidence="2">
    <location>
        <begin position="195"/>
        <end position="217"/>
    </location>
</feature>
<evidence type="ECO:0000313" key="4">
    <source>
        <dbReference type="EMBL" id="CAK5276632.1"/>
    </source>
</evidence>
<protein>
    <recommendedName>
        <fullName evidence="6">Transmembrane protein</fullName>
    </recommendedName>
</protein>
<proteinExistence type="predicted"/>
<feature type="region of interest" description="Disordered" evidence="1">
    <location>
        <begin position="167"/>
        <end position="186"/>
    </location>
</feature>
<comment type="caution">
    <text evidence="4">The sequence shown here is derived from an EMBL/GenBank/DDBJ whole genome shotgun (WGS) entry which is preliminary data.</text>
</comment>
<evidence type="ECO:0008006" key="6">
    <source>
        <dbReference type="Google" id="ProtNLM"/>
    </source>
</evidence>
<gene>
    <name evidence="4" type="ORF">MYCIT1_LOCUS25056</name>
</gene>
<keyword evidence="2" id="KW-0812">Transmembrane</keyword>
<keyword evidence="2" id="KW-1133">Transmembrane helix</keyword>
<evidence type="ECO:0000256" key="3">
    <source>
        <dbReference type="SAM" id="SignalP"/>
    </source>
</evidence>
<feature type="region of interest" description="Disordered" evidence="1">
    <location>
        <begin position="280"/>
        <end position="300"/>
    </location>
</feature>
<feature type="compositionally biased region" description="Low complexity" evidence="1">
    <location>
        <begin position="281"/>
        <end position="300"/>
    </location>
</feature>
<reference evidence="4" key="1">
    <citation type="submission" date="2023-11" db="EMBL/GenBank/DDBJ databases">
        <authorList>
            <person name="De Vega J J."/>
            <person name="De Vega J J."/>
        </authorList>
    </citation>
    <scope>NUCLEOTIDE SEQUENCE</scope>
</reference>
<name>A0AAD2HME6_9AGAR</name>
<feature type="signal peptide" evidence="3">
    <location>
        <begin position="1"/>
        <end position="17"/>
    </location>
</feature>
<organism evidence="4 5">
    <name type="scientific">Mycena citricolor</name>
    <dbReference type="NCBI Taxonomy" id="2018698"/>
    <lineage>
        <taxon>Eukaryota</taxon>
        <taxon>Fungi</taxon>
        <taxon>Dikarya</taxon>
        <taxon>Basidiomycota</taxon>
        <taxon>Agaricomycotina</taxon>
        <taxon>Agaricomycetes</taxon>
        <taxon>Agaricomycetidae</taxon>
        <taxon>Agaricales</taxon>
        <taxon>Marasmiineae</taxon>
        <taxon>Mycenaceae</taxon>
        <taxon>Mycena</taxon>
    </lineage>
</organism>
<keyword evidence="2" id="KW-0472">Membrane</keyword>
<feature type="chain" id="PRO_5042164418" description="Transmembrane protein" evidence="3">
    <location>
        <begin position="18"/>
        <end position="383"/>
    </location>
</feature>
<evidence type="ECO:0000256" key="1">
    <source>
        <dbReference type="SAM" id="MobiDB-lite"/>
    </source>
</evidence>
<dbReference type="EMBL" id="CAVNYO010000411">
    <property type="protein sequence ID" value="CAK5276632.1"/>
    <property type="molecule type" value="Genomic_DNA"/>
</dbReference>
<accession>A0AAD2HME6</accession>
<sequence>MFAFFLLPLPFLHLVEAFLNVTVDDTDSSIGYIGTWEPSSSHQSPFDFGGSHTFSSDDSGKAVFTFTGVAVYYLAPQWPYAVSTRLSLDNGIATLVNLTDPDASTTPPGGSESTFSSVAWSAFNLSNSTHSVVATVGIEGFIIVDGFMQVQPIDGFEGSSATSSSIASQSSSSVTSATPTASQTSPVSIKSNLNVGLGVAFGVFVFIGAFLLCLILYQRRREKRARSARPKPLIDDWGSMFGSEYSRGSYAAVPLGHAYEASGRLLPAVDPWEPDEHYRKSLGSISGPSSPPARSRSNIPALSRILPPGAMDPAVPGPYIDRPPPTPTYLFDPDPVHGELSRSGTVGMSLRSSEGVSGSDILFTRRVHDGDALYAKPPAYSVK</sequence>